<dbReference type="GO" id="GO:0070475">
    <property type="term" value="P:rRNA base methylation"/>
    <property type="evidence" value="ECO:0007669"/>
    <property type="project" value="TreeGrafter"/>
</dbReference>
<comment type="subcellular location">
    <subcellularLocation>
        <location evidence="6">Cytoplasm</location>
    </subcellularLocation>
</comment>
<dbReference type="PANTHER" id="PTHR13393">
    <property type="entry name" value="SAM-DEPENDENT METHYLTRANSFERASE"/>
    <property type="match status" value="1"/>
</dbReference>
<comment type="caution">
    <text evidence="8">The sequence shown here is derived from an EMBL/GenBank/DDBJ whole genome shotgun (WGS) entry which is preliminary data.</text>
</comment>
<dbReference type="InterPro" id="IPR029063">
    <property type="entry name" value="SAM-dependent_MTases_sf"/>
</dbReference>
<protein>
    <recommendedName>
        <fullName evidence="6">Ribosomal RNA large subunit methyltransferase F</fullName>
        <ecNumber evidence="6">2.1.1.181</ecNumber>
    </recommendedName>
    <alternativeName>
        <fullName evidence="6">23S rRNA mA1618 methyltransferase</fullName>
    </alternativeName>
    <alternativeName>
        <fullName evidence="6">rRNA adenine N-6-methyltransferase</fullName>
    </alternativeName>
</protein>
<keyword evidence="3 6" id="KW-0489">Methyltransferase</keyword>
<comment type="function">
    <text evidence="6">Specifically methylates the adenine in position 1618 of 23S rRNA.</text>
</comment>
<dbReference type="CDD" id="cd02440">
    <property type="entry name" value="AdoMet_MTases"/>
    <property type="match status" value="1"/>
</dbReference>
<reference evidence="8 9" key="1">
    <citation type="submission" date="2019-07" db="EMBL/GenBank/DDBJ databases">
        <title>The draft genome sequence of Vibrio algivorus M1486.</title>
        <authorList>
            <person name="Meng X."/>
        </authorList>
    </citation>
    <scope>NUCLEOTIDE SEQUENCE [LARGE SCALE GENOMIC DNA]</scope>
    <source>
        <strain evidence="8 9">M1486</strain>
    </source>
</reference>
<dbReference type="Proteomes" id="UP000319828">
    <property type="component" value="Unassembled WGS sequence"/>
</dbReference>
<dbReference type="InterPro" id="IPR016909">
    <property type="entry name" value="rRNA_lsu_MeTfrase_F"/>
</dbReference>
<evidence type="ECO:0000256" key="2">
    <source>
        <dbReference type="ARBA" id="ARBA00022552"/>
    </source>
</evidence>
<dbReference type="GO" id="GO:0005737">
    <property type="term" value="C:cytoplasm"/>
    <property type="evidence" value="ECO:0007669"/>
    <property type="project" value="UniProtKB-SubCell"/>
</dbReference>
<evidence type="ECO:0000313" key="8">
    <source>
        <dbReference type="EMBL" id="TVO35110.1"/>
    </source>
</evidence>
<evidence type="ECO:0000256" key="3">
    <source>
        <dbReference type="ARBA" id="ARBA00022603"/>
    </source>
</evidence>
<gene>
    <name evidence="6 8" type="primary">rlmF</name>
    <name evidence="8" type="ORF">FOF44_12465</name>
</gene>
<proteinExistence type="inferred from homology"/>
<feature type="region of interest" description="Disordered" evidence="7">
    <location>
        <begin position="1"/>
        <end position="55"/>
    </location>
</feature>
<dbReference type="GO" id="GO:0052907">
    <property type="term" value="F:23S rRNA (adenine(1618)-N(6))-methyltransferase activity"/>
    <property type="evidence" value="ECO:0007669"/>
    <property type="project" value="UniProtKB-EC"/>
</dbReference>
<evidence type="ECO:0000256" key="4">
    <source>
        <dbReference type="ARBA" id="ARBA00022679"/>
    </source>
</evidence>
<dbReference type="Gene3D" id="3.40.50.150">
    <property type="entry name" value="Vaccinia Virus protein VP39"/>
    <property type="match status" value="1"/>
</dbReference>
<dbReference type="EMBL" id="VMKJ01000026">
    <property type="protein sequence ID" value="TVO35110.1"/>
    <property type="molecule type" value="Genomic_DNA"/>
</dbReference>
<dbReference type="Pfam" id="PF05971">
    <property type="entry name" value="Methyltransf_10"/>
    <property type="match status" value="1"/>
</dbReference>
<accession>A0A557P364</accession>
<dbReference type="PIRSF" id="PIRSF029038">
    <property type="entry name" value="Mtase_YbiN_prd"/>
    <property type="match status" value="1"/>
</dbReference>
<dbReference type="OrthoDB" id="1115728at2"/>
<dbReference type="SUPFAM" id="SSF53335">
    <property type="entry name" value="S-adenosyl-L-methionine-dependent methyltransferases"/>
    <property type="match status" value="1"/>
</dbReference>
<dbReference type="EC" id="2.1.1.181" evidence="6"/>
<keyword evidence="4 6" id="KW-0808">Transferase</keyword>
<evidence type="ECO:0000313" key="9">
    <source>
        <dbReference type="Proteomes" id="UP000319828"/>
    </source>
</evidence>
<dbReference type="InterPro" id="IPR010286">
    <property type="entry name" value="METTL16/RlmF"/>
</dbReference>
<dbReference type="NCBIfam" id="NF008725">
    <property type="entry name" value="PRK11727.1"/>
    <property type="match status" value="1"/>
</dbReference>
<comment type="similarity">
    <text evidence="6">Belongs to the methyltransferase superfamily. METTL16/RlmF family.</text>
</comment>
<name>A0A557P364_9VIBR</name>
<dbReference type="PANTHER" id="PTHR13393:SF0">
    <property type="entry name" value="RNA N6-ADENOSINE-METHYLTRANSFERASE METTL16"/>
    <property type="match status" value="1"/>
</dbReference>
<dbReference type="RefSeq" id="WP_144388598.1">
    <property type="nucleotide sequence ID" value="NZ_CANNCB010000031.1"/>
</dbReference>
<keyword evidence="2 6" id="KW-0698">rRNA processing</keyword>
<feature type="compositionally biased region" description="Basic residues" evidence="7">
    <location>
        <begin position="8"/>
        <end position="20"/>
    </location>
</feature>
<dbReference type="HAMAP" id="MF_01848">
    <property type="entry name" value="23SrRNA_methyltr_F"/>
    <property type="match status" value="1"/>
</dbReference>
<evidence type="ECO:0000256" key="5">
    <source>
        <dbReference type="ARBA" id="ARBA00022691"/>
    </source>
</evidence>
<evidence type="ECO:0000256" key="6">
    <source>
        <dbReference type="HAMAP-Rule" id="MF_01848"/>
    </source>
</evidence>
<evidence type="ECO:0000256" key="1">
    <source>
        <dbReference type="ARBA" id="ARBA00022490"/>
    </source>
</evidence>
<keyword evidence="1 6" id="KW-0963">Cytoplasm</keyword>
<keyword evidence="5 6" id="KW-0949">S-adenosyl-L-methionine</keyword>
<organism evidence="8 9">
    <name type="scientific">Vibrio algivorus</name>
    <dbReference type="NCBI Taxonomy" id="1667024"/>
    <lineage>
        <taxon>Bacteria</taxon>
        <taxon>Pseudomonadati</taxon>
        <taxon>Pseudomonadota</taxon>
        <taxon>Gammaproteobacteria</taxon>
        <taxon>Vibrionales</taxon>
        <taxon>Vibrionaceae</taxon>
        <taxon>Vibrio</taxon>
    </lineage>
</organism>
<evidence type="ECO:0000256" key="7">
    <source>
        <dbReference type="SAM" id="MobiDB-lite"/>
    </source>
</evidence>
<feature type="compositionally biased region" description="Basic residues" evidence="7">
    <location>
        <begin position="33"/>
        <end position="54"/>
    </location>
</feature>
<dbReference type="AlphaFoldDB" id="A0A557P364"/>
<comment type="catalytic activity">
    <reaction evidence="6">
        <text>adenosine(1618) in 23S rRNA + S-adenosyl-L-methionine = N(6)-methyladenosine(1618) in 23S rRNA + S-adenosyl-L-homocysteine + H(+)</text>
        <dbReference type="Rhea" id="RHEA:16497"/>
        <dbReference type="Rhea" id="RHEA-COMP:10229"/>
        <dbReference type="Rhea" id="RHEA-COMP:10231"/>
        <dbReference type="ChEBI" id="CHEBI:15378"/>
        <dbReference type="ChEBI" id="CHEBI:57856"/>
        <dbReference type="ChEBI" id="CHEBI:59789"/>
        <dbReference type="ChEBI" id="CHEBI:74411"/>
        <dbReference type="ChEBI" id="CHEBI:74449"/>
        <dbReference type="EC" id="2.1.1.181"/>
    </reaction>
</comment>
<sequence>MATGPHNKNNRHSQTTKKTNKSSTQKPRNNKTGSHRSKSSVHKKPTGLHPRNLHSGRYDFDKLEASNPALTEFVILNPRGERSISFSDPKAVLALNEALLKAYYGLEFWQIPPGYLCPPIPGRADYIHYLADLLAVTKEKTDTLVVENDERDPNAGSANHKHTVLDIGTGANCIYPILGSSLYDWNFVASDIDPISVKTAQLLIQTNKRLTNKVKVRQQAKPNSIFHGIIKTNDDFILTMCNPPFHESLEKAREGSLRKVNNLNKGKAQPLSKNSQPILNFAGTENELCYEGGEIAFLKQMAIESKDFAKQVCWFTSLVSKKENVPLLQQQLKKLGTSNIRVVEMAQGQKISRFVAWSFLTNLEQKSFFS</sequence>